<reference evidence="2" key="2">
    <citation type="submission" date="2023-05" db="EMBL/GenBank/DDBJ databases">
        <authorList>
            <consortium name="Lawrence Berkeley National Laboratory"/>
            <person name="Steindorff A."/>
            <person name="Hensen N."/>
            <person name="Bonometti L."/>
            <person name="Westerberg I."/>
            <person name="Brannstrom I.O."/>
            <person name="Guillou S."/>
            <person name="Cros-Aarteil S."/>
            <person name="Calhoun S."/>
            <person name="Haridas S."/>
            <person name="Kuo A."/>
            <person name="Mondo S."/>
            <person name="Pangilinan J."/>
            <person name="Riley R."/>
            <person name="Labutti K."/>
            <person name="Andreopoulos B."/>
            <person name="Lipzen A."/>
            <person name="Chen C."/>
            <person name="Yanf M."/>
            <person name="Daum C."/>
            <person name="Ng V."/>
            <person name="Clum A."/>
            <person name="Ohm R."/>
            <person name="Martin F."/>
            <person name="Silar P."/>
            <person name="Natvig D."/>
            <person name="Lalanne C."/>
            <person name="Gautier V."/>
            <person name="Ament-Velasquez S.L."/>
            <person name="Kruys A."/>
            <person name="Hutchinson M.I."/>
            <person name="Powell A.J."/>
            <person name="Barry K."/>
            <person name="Miller A.N."/>
            <person name="Grigoriev I.V."/>
            <person name="Debuchy R."/>
            <person name="Gladieux P."/>
            <person name="Thoren M.H."/>
            <person name="Johannesson H."/>
        </authorList>
    </citation>
    <scope>NUCLEOTIDE SEQUENCE</scope>
    <source>
        <strain evidence="2">CBS 141.50</strain>
    </source>
</reference>
<keyword evidence="3" id="KW-1185">Reference proteome</keyword>
<feature type="compositionally biased region" description="Low complexity" evidence="1">
    <location>
        <begin position="395"/>
        <end position="404"/>
    </location>
</feature>
<gene>
    <name evidence="2" type="ORF">C8A04DRAFT_9077</name>
</gene>
<sequence>MSRWLRLSGVRLIVRPWRSPCISPWRTHARFLSANSSVEYVEVPCGSAGSVLLSLHNISRHSPTTPLVIFIPPFSPIESGYNAPLPRFLDDHPTAVINYRWRPSEPREPDEAQKGLEYHDLHKPPGRHDQGGGHWPEDPLPWPIPLHDVTIGYSWIKNNLGSGTYTPRKPRHAYVYGSYLGASLATGLAFTESHFPHLLQPMTIRGLIAHNGIYNWSMFLPDHPIHEKKRKRRNSPDGLEYEPIEEPGVFTDLKHHMPALFSEPSNLFDPFASACYFFHTANLYVPEDFTTPLSDILASLSPEMNDAIDALASSTSLSAYEGDGYDHDEAEEHIETADELLRKASLFAKKQKAPRKSYFTFPPQNSGVRLPSTLLLHSAPVSHDVDPTTDTNHEPQQQNSPQSTPKKKPPPAKPLKPRPPRNSFTTQALELGGLMMRSMDMYEPIHISGTGFYRSPRPGPPPDWLVNEGDAEHGGLPTPMPWVSTTCSSPNGAGGEQERERLREIERRVQSYEMRPAVGVSLPTLGRMKEGVDGEVGGHESEVDLGLELDEEAEQVVAEWLREKIEEDLRRDGRGRGR</sequence>
<feature type="region of interest" description="Disordered" evidence="1">
    <location>
        <begin position="380"/>
        <end position="424"/>
    </location>
</feature>
<dbReference type="Proteomes" id="UP001302676">
    <property type="component" value="Unassembled WGS sequence"/>
</dbReference>
<feature type="region of interest" description="Disordered" evidence="1">
    <location>
        <begin position="118"/>
        <end position="137"/>
    </location>
</feature>
<name>A0AAN6V9X2_9PEZI</name>
<reference evidence="2" key="1">
    <citation type="journal article" date="2023" name="Mol. Phylogenet. Evol.">
        <title>Genome-scale phylogeny and comparative genomics of the fungal order Sordariales.</title>
        <authorList>
            <person name="Hensen N."/>
            <person name="Bonometti L."/>
            <person name="Westerberg I."/>
            <person name="Brannstrom I.O."/>
            <person name="Guillou S."/>
            <person name="Cros-Aarteil S."/>
            <person name="Calhoun S."/>
            <person name="Haridas S."/>
            <person name="Kuo A."/>
            <person name="Mondo S."/>
            <person name="Pangilinan J."/>
            <person name="Riley R."/>
            <person name="LaButti K."/>
            <person name="Andreopoulos B."/>
            <person name="Lipzen A."/>
            <person name="Chen C."/>
            <person name="Yan M."/>
            <person name="Daum C."/>
            <person name="Ng V."/>
            <person name="Clum A."/>
            <person name="Steindorff A."/>
            <person name="Ohm R.A."/>
            <person name="Martin F."/>
            <person name="Silar P."/>
            <person name="Natvig D.O."/>
            <person name="Lalanne C."/>
            <person name="Gautier V."/>
            <person name="Ament-Velasquez S.L."/>
            <person name="Kruys A."/>
            <person name="Hutchinson M.I."/>
            <person name="Powell A.J."/>
            <person name="Barry K."/>
            <person name="Miller A.N."/>
            <person name="Grigoriev I.V."/>
            <person name="Debuchy R."/>
            <person name="Gladieux P."/>
            <person name="Hiltunen Thoren M."/>
            <person name="Johannesson H."/>
        </authorList>
    </citation>
    <scope>NUCLEOTIDE SEQUENCE</scope>
    <source>
        <strain evidence="2">CBS 141.50</strain>
    </source>
</reference>
<dbReference type="EMBL" id="MU853556">
    <property type="protein sequence ID" value="KAK4147432.1"/>
    <property type="molecule type" value="Genomic_DNA"/>
</dbReference>
<proteinExistence type="predicted"/>
<dbReference type="AlphaFoldDB" id="A0AAN6V9X2"/>
<dbReference type="InterPro" id="IPR029058">
    <property type="entry name" value="AB_hydrolase_fold"/>
</dbReference>
<evidence type="ECO:0000256" key="1">
    <source>
        <dbReference type="SAM" id="MobiDB-lite"/>
    </source>
</evidence>
<evidence type="ECO:0000313" key="2">
    <source>
        <dbReference type="EMBL" id="KAK4147432.1"/>
    </source>
</evidence>
<dbReference type="SUPFAM" id="SSF53474">
    <property type="entry name" value="alpha/beta-Hydrolases"/>
    <property type="match status" value="1"/>
</dbReference>
<feature type="compositionally biased region" description="Basic residues" evidence="1">
    <location>
        <begin position="405"/>
        <end position="419"/>
    </location>
</feature>
<accession>A0AAN6V9X2</accession>
<organism evidence="2 3">
    <name type="scientific">Dichotomopilus funicola</name>
    <dbReference type="NCBI Taxonomy" id="1934379"/>
    <lineage>
        <taxon>Eukaryota</taxon>
        <taxon>Fungi</taxon>
        <taxon>Dikarya</taxon>
        <taxon>Ascomycota</taxon>
        <taxon>Pezizomycotina</taxon>
        <taxon>Sordariomycetes</taxon>
        <taxon>Sordariomycetidae</taxon>
        <taxon>Sordariales</taxon>
        <taxon>Chaetomiaceae</taxon>
        <taxon>Dichotomopilus</taxon>
    </lineage>
</organism>
<dbReference type="Gene3D" id="3.40.50.1820">
    <property type="entry name" value="alpha/beta hydrolase"/>
    <property type="match status" value="1"/>
</dbReference>
<dbReference type="GeneID" id="87821958"/>
<dbReference type="RefSeq" id="XP_062640803.1">
    <property type="nucleotide sequence ID" value="XM_062785345.1"/>
</dbReference>
<evidence type="ECO:0000313" key="3">
    <source>
        <dbReference type="Proteomes" id="UP001302676"/>
    </source>
</evidence>
<comment type="caution">
    <text evidence="2">The sequence shown here is derived from an EMBL/GenBank/DDBJ whole genome shotgun (WGS) entry which is preliminary data.</text>
</comment>
<protein>
    <submittedName>
        <fullName evidence="2">Uncharacterized protein</fullName>
    </submittedName>
</protein>